<protein>
    <recommendedName>
        <fullName evidence="3">SPOR domain-containing protein</fullName>
    </recommendedName>
</protein>
<evidence type="ECO:0008006" key="3">
    <source>
        <dbReference type="Google" id="ProtNLM"/>
    </source>
</evidence>
<dbReference type="Proteomes" id="UP000005744">
    <property type="component" value="Unassembled WGS sequence"/>
</dbReference>
<reference evidence="1 2" key="1">
    <citation type="submission" date="2011-11" db="EMBL/GenBank/DDBJ databases">
        <title>Improved High-Quality Draft sequence of Beggiatoa alba B18lD.</title>
        <authorList>
            <consortium name="US DOE Joint Genome Institute"/>
            <person name="Lucas S."/>
            <person name="Han J."/>
            <person name="Lapidus A."/>
            <person name="Cheng J.-F."/>
            <person name="Goodwin L."/>
            <person name="Pitluck S."/>
            <person name="Peters L."/>
            <person name="Mikhailova N."/>
            <person name="Held B."/>
            <person name="Detter J.C."/>
            <person name="Han C."/>
            <person name="Tapia R."/>
            <person name="Land M."/>
            <person name="Hauser L."/>
            <person name="Kyrpides N."/>
            <person name="Ivanova N."/>
            <person name="Pagani I."/>
            <person name="Samuel K."/>
            <person name="Teske A."/>
            <person name="Mueller J."/>
            <person name="Woyke T."/>
        </authorList>
    </citation>
    <scope>NUCLEOTIDE SEQUENCE [LARGE SCALE GENOMIC DNA]</scope>
    <source>
        <strain evidence="1 2">B18LD</strain>
    </source>
</reference>
<name>I3CEB2_9GAMM</name>
<dbReference type="EMBL" id="JH600070">
    <property type="protein sequence ID" value="EIJ41955.1"/>
    <property type="molecule type" value="Genomic_DNA"/>
</dbReference>
<accession>I3CEB2</accession>
<organism evidence="1 2">
    <name type="scientific">Beggiatoa alba B18LD</name>
    <dbReference type="NCBI Taxonomy" id="395493"/>
    <lineage>
        <taxon>Bacteria</taxon>
        <taxon>Pseudomonadati</taxon>
        <taxon>Pseudomonadota</taxon>
        <taxon>Gammaproteobacteria</taxon>
        <taxon>Thiotrichales</taxon>
        <taxon>Thiotrichaceae</taxon>
        <taxon>Beggiatoa</taxon>
    </lineage>
</organism>
<evidence type="ECO:0000313" key="2">
    <source>
        <dbReference type="Proteomes" id="UP000005744"/>
    </source>
</evidence>
<dbReference type="RefSeq" id="WP_002684386.1">
    <property type="nucleotide sequence ID" value="NZ_JH600070.1"/>
</dbReference>
<sequence length="64" mass="7465">MSEATQEQWKVYGYDTFARETYFIGLFATEAEAQQAVMQINQRLEKYQDAELRDSVWIVPPTTA</sequence>
<dbReference type="HOGENOM" id="CLU_2858671_0_0_6"/>
<keyword evidence="2" id="KW-1185">Reference proteome</keyword>
<gene>
    <name evidence="1" type="ORF">BegalDRAFT_1052</name>
</gene>
<dbReference type="AlphaFoldDB" id="I3CEB2"/>
<evidence type="ECO:0000313" key="1">
    <source>
        <dbReference type="EMBL" id="EIJ41955.1"/>
    </source>
</evidence>
<proteinExistence type="predicted"/>